<evidence type="ECO:0000313" key="2">
    <source>
        <dbReference type="Proteomes" id="UP000006727"/>
    </source>
</evidence>
<reference evidence="1 2" key="2">
    <citation type="journal article" date="2018" name="Plant J.">
        <title>The Physcomitrella patens chromosome-scale assembly reveals moss genome structure and evolution.</title>
        <authorList>
            <person name="Lang D."/>
            <person name="Ullrich K.K."/>
            <person name="Murat F."/>
            <person name="Fuchs J."/>
            <person name="Jenkins J."/>
            <person name="Haas F.B."/>
            <person name="Piednoel M."/>
            <person name="Gundlach H."/>
            <person name="Van Bel M."/>
            <person name="Meyberg R."/>
            <person name="Vives C."/>
            <person name="Morata J."/>
            <person name="Symeonidi A."/>
            <person name="Hiss M."/>
            <person name="Muchero W."/>
            <person name="Kamisugi Y."/>
            <person name="Saleh O."/>
            <person name="Blanc G."/>
            <person name="Decker E.L."/>
            <person name="van Gessel N."/>
            <person name="Grimwood J."/>
            <person name="Hayes R.D."/>
            <person name="Graham S.W."/>
            <person name="Gunter L.E."/>
            <person name="McDaniel S.F."/>
            <person name="Hoernstein S.N.W."/>
            <person name="Larsson A."/>
            <person name="Li F.W."/>
            <person name="Perroud P.F."/>
            <person name="Phillips J."/>
            <person name="Ranjan P."/>
            <person name="Rokshar D.S."/>
            <person name="Rothfels C.J."/>
            <person name="Schneider L."/>
            <person name="Shu S."/>
            <person name="Stevenson D.W."/>
            <person name="Thummler F."/>
            <person name="Tillich M."/>
            <person name="Villarreal Aguilar J.C."/>
            <person name="Widiez T."/>
            <person name="Wong G.K."/>
            <person name="Wymore A."/>
            <person name="Zhang Y."/>
            <person name="Zimmer A.D."/>
            <person name="Quatrano R.S."/>
            <person name="Mayer K.F.X."/>
            <person name="Goodstein D."/>
            <person name="Casacuberta J.M."/>
            <person name="Vandepoele K."/>
            <person name="Reski R."/>
            <person name="Cuming A.C."/>
            <person name="Tuskan G.A."/>
            <person name="Maumus F."/>
            <person name="Salse J."/>
            <person name="Schmutz J."/>
            <person name="Rensing S.A."/>
        </authorList>
    </citation>
    <scope>NUCLEOTIDE SEQUENCE [LARGE SCALE GENOMIC DNA]</scope>
    <source>
        <strain evidence="1 2">cv. Gransden 2004</strain>
    </source>
</reference>
<dbReference type="InterPro" id="IPR038763">
    <property type="entry name" value="DHH_sf"/>
</dbReference>
<name>A0A7I4DMX4_PHYPA</name>
<dbReference type="PANTHER" id="PTHR46922">
    <property type="entry name" value="DHHA1 DOMAIN PROTEIN"/>
    <property type="match status" value="1"/>
</dbReference>
<dbReference type="SUPFAM" id="SSF64182">
    <property type="entry name" value="DHH phosphoesterases"/>
    <property type="match status" value="1"/>
</dbReference>
<proteinExistence type="predicted"/>
<reference evidence="1" key="3">
    <citation type="submission" date="2020-12" db="UniProtKB">
        <authorList>
            <consortium name="EnsemblPlants"/>
        </authorList>
    </citation>
    <scope>IDENTIFICATION</scope>
</reference>
<dbReference type="AlphaFoldDB" id="A0A7I4DMX4"/>
<reference evidence="1 2" key="1">
    <citation type="journal article" date="2008" name="Science">
        <title>The Physcomitrella genome reveals evolutionary insights into the conquest of land by plants.</title>
        <authorList>
            <person name="Rensing S."/>
            <person name="Lang D."/>
            <person name="Zimmer A."/>
            <person name="Terry A."/>
            <person name="Salamov A."/>
            <person name="Shapiro H."/>
            <person name="Nishiyama T."/>
            <person name="Perroud P.-F."/>
            <person name="Lindquist E."/>
            <person name="Kamisugi Y."/>
            <person name="Tanahashi T."/>
            <person name="Sakakibara K."/>
            <person name="Fujita T."/>
            <person name="Oishi K."/>
            <person name="Shin-I T."/>
            <person name="Kuroki Y."/>
            <person name="Toyoda A."/>
            <person name="Suzuki Y."/>
            <person name="Hashimoto A."/>
            <person name="Yamaguchi K."/>
            <person name="Sugano A."/>
            <person name="Kohara Y."/>
            <person name="Fujiyama A."/>
            <person name="Anterola A."/>
            <person name="Aoki S."/>
            <person name="Ashton N."/>
            <person name="Barbazuk W.B."/>
            <person name="Barker E."/>
            <person name="Bennetzen J."/>
            <person name="Bezanilla M."/>
            <person name="Blankenship R."/>
            <person name="Cho S.H."/>
            <person name="Dutcher S."/>
            <person name="Estelle M."/>
            <person name="Fawcett J.A."/>
            <person name="Gundlach H."/>
            <person name="Hanada K."/>
            <person name="Heyl A."/>
            <person name="Hicks K.A."/>
            <person name="Hugh J."/>
            <person name="Lohr M."/>
            <person name="Mayer K."/>
            <person name="Melkozernov A."/>
            <person name="Murata T."/>
            <person name="Nelson D."/>
            <person name="Pils B."/>
            <person name="Prigge M."/>
            <person name="Reiss B."/>
            <person name="Renner T."/>
            <person name="Rombauts S."/>
            <person name="Rushton P."/>
            <person name="Sanderfoot A."/>
            <person name="Schween G."/>
            <person name="Shiu S.-H."/>
            <person name="Stueber K."/>
            <person name="Theodoulou F.L."/>
            <person name="Tu H."/>
            <person name="Van de Peer Y."/>
            <person name="Verrier P.J."/>
            <person name="Waters E."/>
            <person name="Wood A."/>
            <person name="Yang L."/>
            <person name="Cove D."/>
            <person name="Cuming A."/>
            <person name="Hasebe M."/>
            <person name="Lucas S."/>
            <person name="Mishler D.B."/>
            <person name="Reski R."/>
            <person name="Grigoriev I."/>
            <person name="Quatrano R.S."/>
            <person name="Boore J.L."/>
        </authorList>
    </citation>
    <scope>NUCLEOTIDE SEQUENCE [LARGE SCALE GENOMIC DNA]</scope>
    <source>
        <strain evidence="1 2">cv. Gransden 2004</strain>
    </source>
</reference>
<dbReference type="Gene3D" id="3.10.310.30">
    <property type="match status" value="1"/>
</dbReference>
<organism evidence="1 2">
    <name type="scientific">Physcomitrium patens</name>
    <name type="common">Spreading-leaved earth moss</name>
    <name type="synonym">Physcomitrella patens</name>
    <dbReference type="NCBI Taxonomy" id="3218"/>
    <lineage>
        <taxon>Eukaryota</taxon>
        <taxon>Viridiplantae</taxon>
        <taxon>Streptophyta</taxon>
        <taxon>Embryophyta</taxon>
        <taxon>Bryophyta</taxon>
        <taxon>Bryophytina</taxon>
        <taxon>Bryopsida</taxon>
        <taxon>Funariidae</taxon>
        <taxon>Funariales</taxon>
        <taxon>Funariaceae</taxon>
        <taxon>Physcomitrium</taxon>
    </lineage>
</organism>
<keyword evidence="2" id="KW-1185">Reference proteome</keyword>
<evidence type="ECO:0000313" key="1">
    <source>
        <dbReference type="EnsemblPlants" id="Pp3c4_5290V3.4"/>
    </source>
</evidence>
<dbReference type="EnsemblPlants" id="Pp3c4_5290V3.4">
    <property type="protein sequence ID" value="Pp3c4_5290V3.4"/>
    <property type="gene ID" value="Pp3c4_5290"/>
</dbReference>
<dbReference type="InParanoid" id="A0A7I4DMX4"/>
<dbReference type="PANTHER" id="PTHR46922:SF4">
    <property type="entry name" value="DHHA1 DOMAIN PROTEIN"/>
    <property type="match status" value="1"/>
</dbReference>
<dbReference type="Proteomes" id="UP000006727">
    <property type="component" value="Chromosome 4"/>
</dbReference>
<evidence type="ECO:0008006" key="3">
    <source>
        <dbReference type="Google" id="ProtNLM"/>
    </source>
</evidence>
<gene>
    <name evidence="1" type="primary">LOC112281045</name>
</gene>
<dbReference type="EMBL" id="ABEU02000004">
    <property type="status" value="NOT_ANNOTATED_CDS"/>
    <property type="molecule type" value="Genomic_DNA"/>
</dbReference>
<dbReference type="Gramene" id="Pp3c4_5290V3.4">
    <property type="protein sequence ID" value="Pp3c4_5290V3.4"/>
    <property type="gene ID" value="Pp3c4_5290"/>
</dbReference>
<dbReference type="FunCoup" id="A0A7I4DMX4">
    <property type="interactions" value="302"/>
</dbReference>
<protein>
    <recommendedName>
        <fullName evidence="3">DHHA1 domain-containing protein</fullName>
    </recommendedName>
</protein>
<accession>A0A7I4DMX4</accession>
<sequence length="404" mass="44406">MNAITNIHQNMGVSFLLQALTLLQGLHLWHPTMAFAFARSSLLATLFTSRSFTIHRSGSLKSICREKLGGGGVAMDQVGGVSIRPKNVVLYHYPCPDGIFAALAAHLYHSAIGRPVSFLPNTVFEPLRVEDISTKNVETFYLLDFAGPQGFAVELAKKAKEVVVLDHHKTALETLPPNGTGPPNLQVLLDMKRSGATIAYDYFLEKLQVESSLQTFLQDDDASHLETLFKYIQDADLWTWALPESKQFSSGLSDCKIEYNAVKNGEVFHQLLALDPEVLIKRGKVSLQEKQKLIDLTLDRSFVVSLGQGKFGQCLAVRADAVANLRSELGNQLAAKSRDQGLRAIGAVVYVEEAMNDASMFKISLRSLGSTEDTTEISQVYGGGGHRNASSFLLSVQSFERWKA</sequence>